<dbReference type="EMBL" id="BARU01024064">
    <property type="protein sequence ID" value="GAH47488.1"/>
    <property type="molecule type" value="Genomic_DNA"/>
</dbReference>
<sequence length="56" mass="5870">MSDAKFDAILIGGGNKALVLAMYLAKYGGMKIGIFEARHELGGGWSSAELPLPGFV</sequence>
<gene>
    <name evidence="1" type="ORF">S03H2_38976</name>
</gene>
<dbReference type="Gene3D" id="3.50.50.60">
    <property type="entry name" value="FAD/NAD(P)-binding domain"/>
    <property type="match status" value="1"/>
</dbReference>
<comment type="caution">
    <text evidence="1">The sequence shown here is derived from an EMBL/GenBank/DDBJ whole genome shotgun (WGS) entry which is preliminary data.</text>
</comment>
<name>X1HQF4_9ZZZZ</name>
<dbReference type="AlphaFoldDB" id="X1HQF4"/>
<feature type="non-terminal residue" evidence="1">
    <location>
        <position position="56"/>
    </location>
</feature>
<accession>X1HQF4</accession>
<protein>
    <recommendedName>
        <fullName evidence="2">FAD dependent oxidoreductase domain-containing protein</fullName>
    </recommendedName>
</protein>
<dbReference type="SUPFAM" id="SSF51905">
    <property type="entry name" value="FAD/NAD(P)-binding domain"/>
    <property type="match status" value="1"/>
</dbReference>
<dbReference type="InterPro" id="IPR036188">
    <property type="entry name" value="FAD/NAD-bd_sf"/>
</dbReference>
<reference evidence="1" key="1">
    <citation type="journal article" date="2014" name="Front. Microbiol.">
        <title>High frequency of phylogenetically diverse reductive dehalogenase-homologous genes in deep subseafloor sedimentary metagenomes.</title>
        <authorList>
            <person name="Kawai M."/>
            <person name="Futagami T."/>
            <person name="Toyoda A."/>
            <person name="Takaki Y."/>
            <person name="Nishi S."/>
            <person name="Hori S."/>
            <person name="Arai W."/>
            <person name="Tsubouchi T."/>
            <person name="Morono Y."/>
            <person name="Uchiyama I."/>
            <person name="Ito T."/>
            <person name="Fujiyama A."/>
            <person name="Inagaki F."/>
            <person name="Takami H."/>
        </authorList>
    </citation>
    <scope>NUCLEOTIDE SEQUENCE</scope>
    <source>
        <strain evidence="1">Expedition CK06-06</strain>
    </source>
</reference>
<dbReference type="Pfam" id="PF13450">
    <property type="entry name" value="NAD_binding_8"/>
    <property type="match status" value="1"/>
</dbReference>
<proteinExistence type="predicted"/>
<evidence type="ECO:0000313" key="1">
    <source>
        <dbReference type="EMBL" id="GAH47488.1"/>
    </source>
</evidence>
<organism evidence="1">
    <name type="scientific">marine sediment metagenome</name>
    <dbReference type="NCBI Taxonomy" id="412755"/>
    <lineage>
        <taxon>unclassified sequences</taxon>
        <taxon>metagenomes</taxon>
        <taxon>ecological metagenomes</taxon>
    </lineage>
</organism>
<evidence type="ECO:0008006" key="2">
    <source>
        <dbReference type="Google" id="ProtNLM"/>
    </source>
</evidence>